<evidence type="ECO:0000313" key="1">
    <source>
        <dbReference type="EMBL" id="KAJ8319723.1"/>
    </source>
</evidence>
<name>A0ABQ9FVK3_TEGGR</name>
<dbReference type="Proteomes" id="UP001217089">
    <property type="component" value="Unassembled WGS sequence"/>
</dbReference>
<evidence type="ECO:0000313" key="2">
    <source>
        <dbReference type="Proteomes" id="UP001217089"/>
    </source>
</evidence>
<accession>A0ABQ9FVK3</accession>
<sequence length="113" mass="12851">MSDIGDDAHVALYINGTPRRWSYAVSMNQMSNAANFYLTRLNVSDRVYLAVYVGEDTISPIQSTFTGAKPRCRDQQQVTDNHVLLKQSKQILLDLYDSVKRLKDCGLFTFLRA</sequence>
<reference evidence="1 2" key="1">
    <citation type="submission" date="2022-12" db="EMBL/GenBank/DDBJ databases">
        <title>Chromosome-level genome of Tegillarca granosa.</title>
        <authorList>
            <person name="Kim J."/>
        </authorList>
    </citation>
    <scope>NUCLEOTIDE SEQUENCE [LARGE SCALE GENOMIC DNA]</scope>
    <source>
        <strain evidence="1">Teg-2019</strain>
        <tissue evidence="1">Adductor muscle</tissue>
    </source>
</reference>
<proteinExistence type="predicted"/>
<dbReference type="EMBL" id="JARBDR010000148">
    <property type="protein sequence ID" value="KAJ8319723.1"/>
    <property type="molecule type" value="Genomic_DNA"/>
</dbReference>
<comment type="caution">
    <text evidence="1">The sequence shown here is derived from an EMBL/GenBank/DDBJ whole genome shotgun (WGS) entry which is preliminary data.</text>
</comment>
<keyword evidence="2" id="KW-1185">Reference proteome</keyword>
<organism evidence="1 2">
    <name type="scientific">Tegillarca granosa</name>
    <name type="common">Malaysian cockle</name>
    <name type="synonym">Anadara granosa</name>
    <dbReference type="NCBI Taxonomy" id="220873"/>
    <lineage>
        <taxon>Eukaryota</taxon>
        <taxon>Metazoa</taxon>
        <taxon>Spiralia</taxon>
        <taxon>Lophotrochozoa</taxon>
        <taxon>Mollusca</taxon>
        <taxon>Bivalvia</taxon>
        <taxon>Autobranchia</taxon>
        <taxon>Pteriomorphia</taxon>
        <taxon>Arcoida</taxon>
        <taxon>Arcoidea</taxon>
        <taxon>Arcidae</taxon>
        <taxon>Tegillarca</taxon>
    </lineage>
</organism>
<gene>
    <name evidence="1" type="ORF">KUTeg_002722</name>
</gene>
<protein>
    <submittedName>
        <fullName evidence="1">Uncharacterized protein</fullName>
    </submittedName>
</protein>